<protein>
    <submittedName>
        <fullName evidence="1">Uncharacterized protein</fullName>
    </submittedName>
</protein>
<evidence type="ECO:0000313" key="1">
    <source>
        <dbReference type="EMBL" id="KAG5389225.1"/>
    </source>
</evidence>
<name>A0ABQ7LTA5_BRACM</name>
<gene>
    <name evidence="1" type="primary">A08g506920.1_BraROA</name>
    <name evidence="1" type="ORF">IGI04_030766</name>
</gene>
<comment type="caution">
    <text evidence="1">The sequence shown here is derived from an EMBL/GenBank/DDBJ whole genome shotgun (WGS) entry which is preliminary data.</text>
</comment>
<proteinExistence type="predicted"/>
<reference evidence="1 2" key="1">
    <citation type="submission" date="2021-03" db="EMBL/GenBank/DDBJ databases">
        <authorList>
            <person name="King G.J."/>
            <person name="Bancroft I."/>
            <person name="Baten A."/>
            <person name="Bloomfield J."/>
            <person name="Borpatragohain P."/>
            <person name="He Z."/>
            <person name="Irish N."/>
            <person name="Irwin J."/>
            <person name="Liu K."/>
            <person name="Mauleon R.P."/>
            <person name="Moore J."/>
            <person name="Morris R."/>
            <person name="Ostergaard L."/>
            <person name="Wang B."/>
            <person name="Wells R."/>
        </authorList>
    </citation>
    <scope>NUCLEOTIDE SEQUENCE [LARGE SCALE GENOMIC DNA]</scope>
    <source>
        <strain evidence="1">R-o-18</strain>
        <tissue evidence="1">Leaf</tissue>
    </source>
</reference>
<organism evidence="1 2">
    <name type="scientific">Brassica rapa subsp. trilocularis</name>
    <dbReference type="NCBI Taxonomy" id="1813537"/>
    <lineage>
        <taxon>Eukaryota</taxon>
        <taxon>Viridiplantae</taxon>
        <taxon>Streptophyta</taxon>
        <taxon>Embryophyta</taxon>
        <taxon>Tracheophyta</taxon>
        <taxon>Spermatophyta</taxon>
        <taxon>Magnoliopsida</taxon>
        <taxon>eudicotyledons</taxon>
        <taxon>Gunneridae</taxon>
        <taxon>Pentapetalae</taxon>
        <taxon>rosids</taxon>
        <taxon>malvids</taxon>
        <taxon>Brassicales</taxon>
        <taxon>Brassicaceae</taxon>
        <taxon>Brassiceae</taxon>
        <taxon>Brassica</taxon>
    </lineage>
</organism>
<dbReference type="Proteomes" id="UP000823674">
    <property type="component" value="Chromosome A08"/>
</dbReference>
<evidence type="ECO:0000313" key="2">
    <source>
        <dbReference type="Proteomes" id="UP000823674"/>
    </source>
</evidence>
<sequence>MEASSSHASGGEWLLLSASMRKKGGDTLKKARVFSLRGDSPRRRDFVVISPSNRLRFLFSTLLGQWIRHRREDIQRGNRIT</sequence>
<dbReference type="EMBL" id="JADBGQ010000007">
    <property type="protein sequence ID" value="KAG5389225.1"/>
    <property type="molecule type" value="Genomic_DNA"/>
</dbReference>
<accession>A0ABQ7LTA5</accession>
<keyword evidence="2" id="KW-1185">Reference proteome</keyword>